<name>A0A3G4ZVH1_9VIRU</name>
<dbReference type="EMBL" id="MK072053">
    <property type="protein sequence ID" value="AYV77613.1"/>
    <property type="molecule type" value="Genomic_DNA"/>
</dbReference>
<organism evidence="1">
    <name type="scientific">Dasosvirus sp</name>
    <dbReference type="NCBI Taxonomy" id="2487764"/>
    <lineage>
        <taxon>Viruses</taxon>
        <taxon>Varidnaviria</taxon>
        <taxon>Bamfordvirae</taxon>
        <taxon>Nucleocytoviricota</taxon>
        <taxon>Megaviricetes</taxon>
        <taxon>Imitervirales</taxon>
        <taxon>Mimiviridae</taxon>
        <taxon>Klosneuvirinae</taxon>
    </lineage>
</organism>
<reference evidence="1" key="1">
    <citation type="submission" date="2018-10" db="EMBL/GenBank/DDBJ databases">
        <title>Hidden diversity of soil giant viruses.</title>
        <authorList>
            <person name="Schulz F."/>
            <person name="Alteio L."/>
            <person name="Goudeau D."/>
            <person name="Ryan E.M."/>
            <person name="Malmstrom R.R."/>
            <person name="Blanchard J."/>
            <person name="Woyke T."/>
        </authorList>
    </citation>
    <scope>NUCLEOTIDE SEQUENCE</scope>
    <source>
        <strain evidence="1">DSV1</strain>
    </source>
</reference>
<sequence length="304" mass="35826">MDINEENDTIVSRYLEENTNIEISQKKIEQIKYIESLSIGTLIKLIDDTKVMIDLNKKYLKEQDIVERLNRNIQILDIAIGTGMREELETIAIDKKMKYSEKIKRSKVGKLSEKIKNIKSKEPNKTMFYFARSSLSSQAHNRCSETLKCERSELSEITSEMSFSELYIDIKKIFSSILTPKQKYMARVIDRLNSKKSDIVYRFNEHLLQDEKLMDRLIENAHIQHHQSLCSHNIDIYNYPREYPKDSGNYYYINHRHIMIGRSFWIDGVSDSIVHFDNELKFSLDSKKCECNAMYMNYIDLGPT</sequence>
<proteinExistence type="predicted"/>
<gene>
    <name evidence="1" type="ORF">Dasosvirus12_5</name>
</gene>
<accession>A0A3G4ZVH1</accession>
<protein>
    <submittedName>
        <fullName evidence="1">Uncharacterized protein</fullName>
    </submittedName>
</protein>
<evidence type="ECO:0000313" key="1">
    <source>
        <dbReference type="EMBL" id="AYV77613.1"/>
    </source>
</evidence>